<dbReference type="InterPro" id="IPR006638">
    <property type="entry name" value="Elp3/MiaA/NifB-like_rSAM"/>
</dbReference>
<dbReference type="SFLD" id="SFLDF00288">
    <property type="entry name" value="HemN-like__clustered_with_nucl"/>
    <property type="match status" value="1"/>
</dbReference>
<dbReference type="PANTHER" id="PTHR13932:SF5">
    <property type="entry name" value="RADICAL S-ADENOSYL METHIONINE DOMAIN-CONTAINING PROTEIN 1, MITOCHONDRIAL"/>
    <property type="match status" value="1"/>
</dbReference>
<dbReference type="GO" id="GO:0046872">
    <property type="term" value="F:metal ion binding"/>
    <property type="evidence" value="ECO:0007669"/>
    <property type="project" value="UniProtKB-UniRule"/>
</dbReference>
<reference evidence="12" key="1">
    <citation type="submission" date="2020-07" db="EMBL/GenBank/DDBJ databases">
        <title>Huge and variable diversity of episymbiotic CPR bacteria and DPANN archaea in groundwater ecosystems.</title>
        <authorList>
            <person name="He C.Y."/>
            <person name="Keren R."/>
            <person name="Whittaker M."/>
            <person name="Farag I.F."/>
            <person name="Doudna J."/>
            <person name="Cate J.H.D."/>
            <person name="Banfield J.F."/>
        </authorList>
    </citation>
    <scope>NUCLEOTIDE SEQUENCE</scope>
    <source>
        <strain evidence="12">NC_groundwater_717_Ag_S-0.2um_59_8</strain>
    </source>
</reference>
<keyword evidence="5 10" id="KW-0949">S-adenosyl-L-methionine</keyword>
<evidence type="ECO:0000256" key="8">
    <source>
        <dbReference type="ARBA" id="ARBA00023014"/>
    </source>
</evidence>
<evidence type="ECO:0000256" key="4">
    <source>
        <dbReference type="ARBA" id="ARBA00022617"/>
    </source>
</evidence>
<keyword evidence="6 10" id="KW-0479">Metal-binding</keyword>
<evidence type="ECO:0000256" key="6">
    <source>
        <dbReference type="ARBA" id="ARBA00022723"/>
    </source>
</evidence>
<dbReference type="GO" id="GO:0005737">
    <property type="term" value="C:cytoplasm"/>
    <property type="evidence" value="ECO:0007669"/>
    <property type="project" value="UniProtKB-SubCell"/>
</dbReference>
<keyword evidence="8 10" id="KW-0411">Iron-sulfur</keyword>
<name>A0A932GN75_UNCTE</name>
<evidence type="ECO:0000256" key="5">
    <source>
        <dbReference type="ARBA" id="ARBA00022691"/>
    </source>
</evidence>
<evidence type="ECO:0000256" key="10">
    <source>
        <dbReference type="RuleBase" id="RU364116"/>
    </source>
</evidence>
<evidence type="ECO:0000256" key="1">
    <source>
        <dbReference type="ARBA" id="ARBA00001966"/>
    </source>
</evidence>
<evidence type="ECO:0000259" key="11">
    <source>
        <dbReference type="PROSITE" id="PS51918"/>
    </source>
</evidence>
<dbReference type="NCBIfam" id="TIGR00539">
    <property type="entry name" value="hemN_rel"/>
    <property type="match status" value="1"/>
</dbReference>
<dbReference type="SMART" id="SM00729">
    <property type="entry name" value="Elp3"/>
    <property type="match status" value="1"/>
</dbReference>
<dbReference type="EMBL" id="JACPSX010000054">
    <property type="protein sequence ID" value="MBI3014084.1"/>
    <property type="molecule type" value="Genomic_DNA"/>
</dbReference>
<evidence type="ECO:0000256" key="7">
    <source>
        <dbReference type="ARBA" id="ARBA00023004"/>
    </source>
</evidence>
<accession>A0A932GN75</accession>
<dbReference type="InterPro" id="IPR013785">
    <property type="entry name" value="Aldolase_TIM"/>
</dbReference>
<dbReference type="PANTHER" id="PTHR13932">
    <property type="entry name" value="COPROPORPHYRINIGEN III OXIDASE"/>
    <property type="match status" value="1"/>
</dbReference>
<organism evidence="12 13">
    <name type="scientific">Tectimicrobiota bacterium</name>
    <dbReference type="NCBI Taxonomy" id="2528274"/>
    <lineage>
        <taxon>Bacteria</taxon>
        <taxon>Pseudomonadati</taxon>
        <taxon>Nitrospinota/Tectimicrobiota group</taxon>
        <taxon>Candidatus Tectimicrobiota</taxon>
    </lineage>
</organism>
<dbReference type="GO" id="GO:0006779">
    <property type="term" value="P:porphyrin-containing compound biosynthetic process"/>
    <property type="evidence" value="ECO:0007669"/>
    <property type="project" value="InterPro"/>
</dbReference>
<evidence type="ECO:0000256" key="3">
    <source>
        <dbReference type="ARBA" id="ARBA00017228"/>
    </source>
</evidence>
<comment type="function">
    <text evidence="10">Probably acts as a heme chaperone, transferring heme to an unknown acceptor. Binds one molecule of heme per monomer, possibly covalently. Binds 1 [4Fe-4S] cluster. The cluster is coordinated with 3 cysteines and an exchangeable S-adenosyl-L-methionine.</text>
</comment>
<dbReference type="Pfam" id="PF06969">
    <property type="entry name" value="HemN_C"/>
    <property type="match status" value="1"/>
</dbReference>
<dbReference type="AlphaFoldDB" id="A0A932GN75"/>
<dbReference type="PROSITE" id="PS51918">
    <property type="entry name" value="RADICAL_SAM"/>
    <property type="match status" value="1"/>
</dbReference>
<dbReference type="GO" id="GO:0051539">
    <property type="term" value="F:4 iron, 4 sulfur cluster binding"/>
    <property type="evidence" value="ECO:0007669"/>
    <property type="project" value="UniProtKB-UniRule"/>
</dbReference>
<comment type="caution">
    <text evidence="12">The sequence shown here is derived from an EMBL/GenBank/DDBJ whole genome shotgun (WGS) entry which is preliminary data.</text>
</comment>
<feature type="domain" description="Radical SAM core" evidence="11">
    <location>
        <begin position="8"/>
        <end position="247"/>
    </location>
</feature>
<dbReference type="SFLD" id="SFLDG01065">
    <property type="entry name" value="anaerobic_coproporphyrinogen-I"/>
    <property type="match status" value="1"/>
</dbReference>
<dbReference type="Pfam" id="PF04055">
    <property type="entry name" value="Radical_SAM"/>
    <property type="match status" value="1"/>
</dbReference>
<dbReference type="InterPro" id="IPR007197">
    <property type="entry name" value="rSAM"/>
</dbReference>
<dbReference type="SUPFAM" id="SSF102114">
    <property type="entry name" value="Radical SAM enzymes"/>
    <property type="match status" value="1"/>
</dbReference>
<dbReference type="SFLD" id="SFLDS00029">
    <property type="entry name" value="Radical_SAM"/>
    <property type="match status" value="1"/>
</dbReference>
<keyword evidence="4 10" id="KW-0349">Heme</keyword>
<dbReference type="SFLD" id="SFLDF00562">
    <property type="entry name" value="HemN-like__clustered_with_heat"/>
    <property type="match status" value="1"/>
</dbReference>
<dbReference type="GO" id="GO:0004109">
    <property type="term" value="F:coproporphyrinogen oxidase activity"/>
    <property type="evidence" value="ECO:0007669"/>
    <property type="project" value="InterPro"/>
</dbReference>
<comment type="cofactor">
    <cofactor evidence="1">
        <name>[4Fe-4S] cluster</name>
        <dbReference type="ChEBI" id="CHEBI:49883"/>
    </cofactor>
</comment>
<dbReference type="CDD" id="cd01335">
    <property type="entry name" value="Radical_SAM"/>
    <property type="match status" value="1"/>
</dbReference>
<dbReference type="Gene3D" id="3.20.20.70">
    <property type="entry name" value="Aldolase class I"/>
    <property type="match status" value="1"/>
</dbReference>
<dbReference type="InterPro" id="IPR010723">
    <property type="entry name" value="HemN_C"/>
</dbReference>
<keyword evidence="10" id="KW-0004">4Fe-4S</keyword>
<keyword evidence="10" id="KW-0963">Cytoplasm</keyword>
<keyword evidence="9 10" id="KW-0143">Chaperone</keyword>
<proteinExistence type="inferred from homology"/>
<dbReference type="InterPro" id="IPR004559">
    <property type="entry name" value="HemW-like"/>
</dbReference>
<comment type="subcellular location">
    <subcellularLocation>
        <location evidence="10">Cytoplasm</location>
    </subcellularLocation>
</comment>
<evidence type="ECO:0000256" key="2">
    <source>
        <dbReference type="ARBA" id="ARBA00006100"/>
    </source>
</evidence>
<gene>
    <name evidence="12" type="primary">hemW</name>
    <name evidence="12" type="ORF">HYY65_03230</name>
</gene>
<evidence type="ECO:0000313" key="12">
    <source>
        <dbReference type="EMBL" id="MBI3014084.1"/>
    </source>
</evidence>
<dbReference type="Proteomes" id="UP000741360">
    <property type="component" value="Unassembled WGS sequence"/>
</dbReference>
<comment type="similarity">
    <text evidence="2">Belongs to the anaerobic coproporphyrinogen-III oxidase family. HemW subfamily.</text>
</comment>
<evidence type="ECO:0000256" key="9">
    <source>
        <dbReference type="ARBA" id="ARBA00023186"/>
    </source>
</evidence>
<dbReference type="InterPro" id="IPR058240">
    <property type="entry name" value="rSAM_sf"/>
</dbReference>
<dbReference type="SFLD" id="SFLDG01082">
    <property type="entry name" value="B12-binding_domain_containing"/>
    <property type="match status" value="1"/>
</dbReference>
<sequence>MPETRPFIPEAAGLGLYIHIPYCVHKCGYCDFNSYAGAPESQMEEYVSALRRELHHWQSDPRVRGRSIETLYFGGGTPSLLPTGALLSILEDCARSFSLAEGLEVTLEANPGTLTLEKLKILRSGGFNRLSLGIQALSDPLLRTLERIHTVAEGVEAVRSGRRAGFSNLSIDLMFAVPGQTLEQWRWTLSAAKALGPDHISCYHLTLEPGTDFYRLWRQGGLLLPPEEDGVAMLEETMDFLPAAGFEHYEISNFALPGRRSLHNQTYWRNQEYLGLGAGAHSFLGGERFCNFHLPRRYVAAVREKGSAVSSRERSTGATALGESFMMGLRLLEGIDLEELSNRYWIPVGEAYRSSFRELVEKGLVSLEGNCLKLTRKGILFSNEVFMALLSPPPEAAPLISQLTINQ</sequence>
<dbReference type="InterPro" id="IPR034505">
    <property type="entry name" value="Coproporphyrinogen-III_oxidase"/>
</dbReference>
<evidence type="ECO:0000313" key="13">
    <source>
        <dbReference type="Proteomes" id="UP000741360"/>
    </source>
</evidence>
<protein>
    <recommendedName>
        <fullName evidence="3 10">Heme chaperone HemW</fullName>
    </recommendedName>
</protein>
<keyword evidence="7 10" id="KW-0408">Iron</keyword>